<keyword evidence="2 4" id="KW-0808">Transferase</keyword>
<dbReference type="Pfam" id="PF00685">
    <property type="entry name" value="Sulfotransfer_1"/>
    <property type="match status" value="1"/>
</dbReference>
<dbReference type="AlphaFoldDB" id="A0A170PPX8"/>
<evidence type="ECO:0000259" key="3">
    <source>
        <dbReference type="Pfam" id="PF00685"/>
    </source>
</evidence>
<name>A0A170PPX8_9ZZZZ</name>
<protein>
    <submittedName>
        <fullName evidence="4">Sulfotransferase</fullName>
    </submittedName>
</protein>
<gene>
    <name evidence="4" type="ORF">MGWOODY_Smn3231</name>
</gene>
<sequence length="310" mass="35690">MKTREIHNHHIDSTIWNDFAFRDDDIVIATYAKSGTTWAQQIVGQLLFDGDPDLDIAELSPWLDLRVPPREVTLRQVEAQTHRRFLKTHLPVDALLFDHKARYIYVARDGRDVVWSLHNHHANATPAWYAAINDSPGRIGPPVPQADPDVARYFRTWLDKDGDPFWPFWHHVRSWWAIKDQPNVLLLHFEDLKRDLPGEMKRIADFLEIRIDPARFPAMVGHCGFDWMKANATRVAPLGGAFWNGGAQTFINKGINGRWRDMLSPRDVADYETRSTEELGPICARWLAGGVRAVPPILRTRRARRGVDRS</sequence>
<dbReference type="EMBL" id="CZQE01000351">
    <property type="protein sequence ID" value="CUS46252.1"/>
    <property type="molecule type" value="Genomic_DNA"/>
</dbReference>
<reference evidence="4" key="1">
    <citation type="submission" date="2015-10" db="EMBL/GenBank/DDBJ databases">
        <authorList>
            <person name="Gilbert D.G."/>
        </authorList>
    </citation>
    <scope>NUCLEOTIDE SEQUENCE</scope>
</reference>
<comment type="similarity">
    <text evidence="1">Belongs to the sulfotransferase 1 family.</text>
</comment>
<dbReference type="Gene3D" id="3.40.50.300">
    <property type="entry name" value="P-loop containing nucleotide triphosphate hydrolases"/>
    <property type="match status" value="1"/>
</dbReference>
<evidence type="ECO:0000256" key="1">
    <source>
        <dbReference type="ARBA" id="ARBA00005771"/>
    </source>
</evidence>
<evidence type="ECO:0000256" key="2">
    <source>
        <dbReference type="ARBA" id="ARBA00022679"/>
    </source>
</evidence>
<proteinExistence type="inferred from homology"/>
<accession>A0A170PPX8</accession>
<dbReference type="PANTHER" id="PTHR11783">
    <property type="entry name" value="SULFOTRANSFERASE SULT"/>
    <property type="match status" value="1"/>
</dbReference>
<evidence type="ECO:0000313" key="4">
    <source>
        <dbReference type="EMBL" id="CUS46252.1"/>
    </source>
</evidence>
<organism evidence="4">
    <name type="scientific">hydrothermal vent metagenome</name>
    <dbReference type="NCBI Taxonomy" id="652676"/>
    <lineage>
        <taxon>unclassified sequences</taxon>
        <taxon>metagenomes</taxon>
        <taxon>ecological metagenomes</taxon>
    </lineage>
</organism>
<dbReference type="InterPro" id="IPR000863">
    <property type="entry name" value="Sulfotransferase_dom"/>
</dbReference>
<dbReference type="GO" id="GO:0008146">
    <property type="term" value="F:sulfotransferase activity"/>
    <property type="evidence" value="ECO:0007669"/>
    <property type="project" value="InterPro"/>
</dbReference>
<feature type="domain" description="Sulfotransferase" evidence="3">
    <location>
        <begin position="23"/>
        <end position="270"/>
    </location>
</feature>
<dbReference type="InterPro" id="IPR027417">
    <property type="entry name" value="P-loop_NTPase"/>
</dbReference>
<dbReference type="SUPFAM" id="SSF52540">
    <property type="entry name" value="P-loop containing nucleoside triphosphate hydrolases"/>
    <property type="match status" value="1"/>
</dbReference>